<evidence type="ECO:0000313" key="10">
    <source>
        <dbReference type="Proteomes" id="UP001596099"/>
    </source>
</evidence>
<dbReference type="CDD" id="cd06261">
    <property type="entry name" value="TM_PBP2"/>
    <property type="match status" value="1"/>
</dbReference>
<accession>A0ABD5RR74</accession>
<dbReference type="InterPro" id="IPR000515">
    <property type="entry name" value="MetI-like"/>
</dbReference>
<dbReference type="PANTHER" id="PTHR43005">
    <property type="entry name" value="BLR7065 PROTEIN"/>
    <property type="match status" value="1"/>
</dbReference>
<evidence type="ECO:0000256" key="3">
    <source>
        <dbReference type="ARBA" id="ARBA00022475"/>
    </source>
</evidence>
<keyword evidence="5 7" id="KW-1133">Transmembrane helix</keyword>
<comment type="caution">
    <text evidence="9">The sequence shown here is derived from an EMBL/GenBank/DDBJ whole genome shotgun (WGS) entry which is preliminary data.</text>
</comment>
<dbReference type="RefSeq" id="WP_247417105.1">
    <property type="nucleotide sequence ID" value="NZ_JALLGW010000001.1"/>
</dbReference>
<evidence type="ECO:0000256" key="2">
    <source>
        <dbReference type="ARBA" id="ARBA00022448"/>
    </source>
</evidence>
<keyword evidence="3" id="KW-1003">Cell membrane</keyword>
<feature type="transmembrane region" description="Helical" evidence="7">
    <location>
        <begin position="185"/>
        <end position="208"/>
    </location>
</feature>
<dbReference type="Pfam" id="PF00528">
    <property type="entry name" value="BPD_transp_1"/>
    <property type="match status" value="1"/>
</dbReference>
<evidence type="ECO:0000313" key="9">
    <source>
        <dbReference type="EMBL" id="MFC5973042.1"/>
    </source>
</evidence>
<dbReference type="InterPro" id="IPR035906">
    <property type="entry name" value="MetI-like_sf"/>
</dbReference>
<keyword evidence="4 7" id="KW-0812">Transmembrane</keyword>
<evidence type="ECO:0000256" key="6">
    <source>
        <dbReference type="ARBA" id="ARBA00023136"/>
    </source>
</evidence>
<comment type="subcellular location">
    <subcellularLocation>
        <location evidence="1 7">Cell membrane</location>
        <topology evidence="1 7">Multi-pass membrane protein</topology>
    </subcellularLocation>
</comment>
<gene>
    <name evidence="9" type="ORF">ACFPYI_17040</name>
</gene>
<sequence>MGVDERVRDDGGFARGGVRIGRLRISEDGFWGGLTILPVLFLYTLIAILPVGFALWASLHQIPLTRPAWTFVGLENYARVFELDRFWGSMWRGTIFMVGSTLVQLAVGLWMALVINRMDRGQRLLSTFVFTSYLIPTIIVTLIALFMLDPFVGVVHQFGTDLGLWENYVLGAARADLPLIGEFSLALPAVILIGSWKFSVFITIFALAQLRSIPDRFYEAAKICGATSWEMFRDITLPRLKGAILVAVLLRSVFMFNKYDIIWQLTQGGPGYETTTMPILAYRETFQGSAYGLGNAIAVVMFCFLAVGAIAYFMAFNPSQEVDT</sequence>
<protein>
    <submittedName>
        <fullName evidence="9">Carbohydrate ABC transporter permease</fullName>
    </submittedName>
</protein>
<dbReference type="Gene3D" id="1.10.3720.10">
    <property type="entry name" value="MetI-like"/>
    <property type="match status" value="1"/>
</dbReference>
<keyword evidence="2 7" id="KW-0813">Transport</keyword>
<organism evidence="9 10">
    <name type="scientific">Halomarina salina</name>
    <dbReference type="NCBI Taxonomy" id="1872699"/>
    <lineage>
        <taxon>Archaea</taxon>
        <taxon>Methanobacteriati</taxon>
        <taxon>Methanobacteriota</taxon>
        <taxon>Stenosarchaea group</taxon>
        <taxon>Halobacteria</taxon>
        <taxon>Halobacteriales</taxon>
        <taxon>Natronomonadaceae</taxon>
        <taxon>Halomarina</taxon>
    </lineage>
</organism>
<evidence type="ECO:0000256" key="5">
    <source>
        <dbReference type="ARBA" id="ARBA00022989"/>
    </source>
</evidence>
<dbReference type="SUPFAM" id="SSF161098">
    <property type="entry name" value="MetI-like"/>
    <property type="match status" value="1"/>
</dbReference>
<feature type="transmembrane region" description="Helical" evidence="7">
    <location>
        <begin position="29"/>
        <end position="57"/>
    </location>
</feature>
<feature type="domain" description="ABC transmembrane type-1" evidence="8">
    <location>
        <begin position="90"/>
        <end position="312"/>
    </location>
</feature>
<comment type="similarity">
    <text evidence="7">Belongs to the binding-protein-dependent transport system permease family.</text>
</comment>
<feature type="transmembrane region" description="Helical" evidence="7">
    <location>
        <begin position="293"/>
        <end position="315"/>
    </location>
</feature>
<reference evidence="9 10" key="1">
    <citation type="journal article" date="2019" name="Int. J. Syst. Evol. Microbiol.">
        <title>The Global Catalogue of Microorganisms (GCM) 10K type strain sequencing project: providing services to taxonomists for standard genome sequencing and annotation.</title>
        <authorList>
            <consortium name="The Broad Institute Genomics Platform"/>
            <consortium name="The Broad Institute Genome Sequencing Center for Infectious Disease"/>
            <person name="Wu L."/>
            <person name="Ma J."/>
        </authorList>
    </citation>
    <scope>NUCLEOTIDE SEQUENCE [LARGE SCALE GENOMIC DNA]</scope>
    <source>
        <strain evidence="9 10">CGMCC 1.12543</strain>
    </source>
</reference>
<dbReference type="AlphaFoldDB" id="A0ABD5RR74"/>
<evidence type="ECO:0000256" key="1">
    <source>
        <dbReference type="ARBA" id="ARBA00004651"/>
    </source>
</evidence>
<dbReference type="EMBL" id="JBHSQH010000001">
    <property type="protein sequence ID" value="MFC5973042.1"/>
    <property type="molecule type" value="Genomic_DNA"/>
</dbReference>
<dbReference type="Proteomes" id="UP001596099">
    <property type="component" value="Unassembled WGS sequence"/>
</dbReference>
<dbReference type="PANTHER" id="PTHR43005:SF1">
    <property type="entry name" value="SPERMIDINE_PUTRESCINE TRANSPORT SYSTEM PERMEASE PROTEIN"/>
    <property type="match status" value="1"/>
</dbReference>
<evidence type="ECO:0000256" key="7">
    <source>
        <dbReference type="RuleBase" id="RU363032"/>
    </source>
</evidence>
<keyword evidence="10" id="KW-1185">Reference proteome</keyword>
<dbReference type="PROSITE" id="PS50928">
    <property type="entry name" value="ABC_TM1"/>
    <property type="match status" value="1"/>
</dbReference>
<proteinExistence type="inferred from homology"/>
<keyword evidence="6 7" id="KW-0472">Membrane</keyword>
<feature type="transmembrane region" description="Helical" evidence="7">
    <location>
        <begin position="127"/>
        <end position="148"/>
    </location>
</feature>
<evidence type="ECO:0000256" key="4">
    <source>
        <dbReference type="ARBA" id="ARBA00022692"/>
    </source>
</evidence>
<dbReference type="GO" id="GO:0005886">
    <property type="term" value="C:plasma membrane"/>
    <property type="evidence" value="ECO:0007669"/>
    <property type="project" value="UniProtKB-SubCell"/>
</dbReference>
<feature type="transmembrane region" description="Helical" evidence="7">
    <location>
        <begin position="95"/>
        <end position="115"/>
    </location>
</feature>
<name>A0ABD5RR74_9EURY</name>
<evidence type="ECO:0000259" key="8">
    <source>
        <dbReference type="PROSITE" id="PS50928"/>
    </source>
</evidence>